<dbReference type="InterPro" id="IPR001128">
    <property type="entry name" value="Cyt_P450"/>
</dbReference>
<dbReference type="Gene3D" id="1.10.630.10">
    <property type="entry name" value="Cytochrome P450"/>
    <property type="match status" value="1"/>
</dbReference>
<keyword evidence="4 5" id="KW-0408">Iron</keyword>
<keyword evidence="3 5" id="KW-0479">Metal-binding</keyword>
<evidence type="ECO:0000313" key="6">
    <source>
        <dbReference type="EMBL" id="MFC0314879.1"/>
    </source>
</evidence>
<dbReference type="Pfam" id="PF00067">
    <property type="entry name" value="p450"/>
    <property type="match status" value="1"/>
</dbReference>
<evidence type="ECO:0000256" key="2">
    <source>
        <dbReference type="ARBA" id="ARBA00010617"/>
    </source>
</evidence>
<comment type="cofactor">
    <cofactor evidence="1">
        <name>heme</name>
        <dbReference type="ChEBI" id="CHEBI:30413"/>
    </cofactor>
</comment>
<sequence length="363" mass="40143">MLWGRARRILDPGFTQAALRTYHQAMQSVADDMLASFPEHGRVDIHQLMTNATLEVIARAGFSRNLGLFSESSDPQVTDLIDTLNGVLSWASESSNDIPGLGHVRGAIQRRRLEGGLQRARQYVDQIVADRADGSEASDNNDLLALMLAATDPETGEALPHENIRDQVLTFLVAGHETTAALLETTLWYLARDRQLVAQIRAEATERGFGYDGVAGMRVTRRVLNESLRLWPPVPGYFRVSRTDQQLGGYNIPAGHSVFVHVLAAQRDRQAWGPDAGTFDPGRLDAKELRRYPDRFFVPFGTGPRSCIGRAFAMQESALLISRIVSAYDLDLEVSASVTDPDMLERGTLRPTPYHCSVTAVRT</sequence>
<evidence type="ECO:0000256" key="4">
    <source>
        <dbReference type="ARBA" id="ARBA00023004"/>
    </source>
</evidence>
<comment type="similarity">
    <text evidence="2 5">Belongs to the cytochrome P450 family.</text>
</comment>
<dbReference type="PRINTS" id="PR00385">
    <property type="entry name" value="P450"/>
</dbReference>
<dbReference type="InterPro" id="IPR036396">
    <property type="entry name" value="Cyt_P450_sf"/>
</dbReference>
<keyword evidence="5" id="KW-0503">Monooxygenase</keyword>
<dbReference type="SUPFAM" id="SSF48264">
    <property type="entry name" value="Cytochrome P450"/>
    <property type="match status" value="1"/>
</dbReference>
<dbReference type="RefSeq" id="WP_382363074.1">
    <property type="nucleotide sequence ID" value="NZ_JBHLWV010000018.1"/>
</dbReference>
<dbReference type="InterPro" id="IPR050121">
    <property type="entry name" value="Cytochrome_P450_monoxygenase"/>
</dbReference>
<protein>
    <submittedName>
        <fullName evidence="6">Cytochrome P450</fullName>
    </submittedName>
</protein>
<keyword evidence="5" id="KW-0560">Oxidoreductase</keyword>
<dbReference type="PANTHER" id="PTHR24305">
    <property type="entry name" value="CYTOCHROME P450"/>
    <property type="match status" value="1"/>
</dbReference>
<evidence type="ECO:0000256" key="1">
    <source>
        <dbReference type="ARBA" id="ARBA00001971"/>
    </source>
</evidence>
<reference evidence="6 7" key="1">
    <citation type="submission" date="2024-09" db="EMBL/GenBank/DDBJ databases">
        <authorList>
            <person name="Sun Q."/>
            <person name="Mori K."/>
        </authorList>
    </citation>
    <scope>NUCLEOTIDE SEQUENCE [LARGE SCALE GENOMIC DNA]</scope>
    <source>
        <strain evidence="6 7">CCM 7957</strain>
    </source>
</reference>
<dbReference type="Proteomes" id="UP001589783">
    <property type="component" value="Unassembled WGS sequence"/>
</dbReference>
<gene>
    <name evidence="6" type="ORF">ACFFJD_08450</name>
</gene>
<accession>A0ABV6H8I0</accession>
<evidence type="ECO:0000256" key="5">
    <source>
        <dbReference type="RuleBase" id="RU000461"/>
    </source>
</evidence>
<dbReference type="PROSITE" id="PS00086">
    <property type="entry name" value="CYTOCHROME_P450"/>
    <property type="match status" value="1"/>
</dbReference>
<name>A0ABV6H8I0_9ACTN</name>
<organism evidence="6 7">
    <name type="scientific">Gordonia phosphorivorans</name>
    <dbReference type="NCBI Taxonomy" id="1056982"/>
    <lineage>
        <taxon>Bacteria</taxon>
        <taxon>Bacillati</taxon>
        <taxon>Actinomycetota</taxon>
        <taxon>Actinomycetes</taxon>
        <taxon>Mycobacteriales</taxon>
        <taxon>Gordoniaceae</taxon>
        <taxon>Gordonia</taxon>
    </lineage>
</organism>
<comment type="caution">
    <text evidence="6">The sequence shown here is derived from an EMBL/GenBank/DDBJ whole genome shotgun (WGS) entry which is preliminary data.</text>
</comment>
<dbReference type="InterPro" id="IPR002403">
    <property type="entry name" value="Cyt_P450_E_grp-IV"/>
</dbReference>
<dbReference type="EMBL" id="JBHLWV010000018">
    <property type="protein sequence ID" value="MFC0314879.1"/>
    <property type="molecule type" value="Genomic_DNA"/>
</dbReference>
<evidence type="ECO:0000313" key="7">
    <source>
        <dbReference type="Proteomes" id="UP001589783"/>
    </source>
</evidence>
<dbReference type="PRINTS" id="PR00465">
    <property type="entry name" value="EP450IV"/>
</dbReference>
<keyword evidence="5" id="KW-0349">Heme</keyword>
<keyword evidence="7" id="KW-1185">Reference proteome</keyword>
<evidence type="ECO:0000256" key="3">
    <source>
        <dbReference type="ARBA" id="ARBA00022723"/>
    </source>
</evidence>
<dbReference type="InterPro" id="IPR017972">
    <property type="entry name" value="Cyt_P450_CS"/>
</dbReference>
<dbReference type="PANTHER" id="PTHR24305:SF166">
    <property type="entry name" value="CYTOCHROME P450 12A4, MITOCHONDRIAL-RELATED"/>
    <property type="match status" value="1"/>
</dbReference>
<proteinExistence type="inferred from homology"/>